<dbReference type="GO" id="GO:0016567">
    <property type="term" value="P:protein ubiquitination"/>
    <property type="evidence" value="ECO:0007669"/>
    <property type="project" value="TreeGrafter"/>
</dbReference>
<dbReference type="InterPro" id="IPR059104">
    <property type="entry name" value="Beta-prop_EIPR1-like"/>
</dbReference>
<gene>
    <name evidence="5" type="ORF">GSOID_T00018338001</name>
</gene>
<comment type="similarity">
    <text evidence="1">Belongs to the WD repeat EIPR1 family.</text>
</comment>
<keyword evidence="2" id="KW-0853">WD repeat</keyword>
<protein>
    <recommendedName>
        <fullName evidence="4">EIPR1-like beta-propeller domain-containing protein</fullName>
    </recommendedName>
</protein>
<accession>E4Y471</accession>
<dbReference type="InterPro" id="IPR036322">
    <property type="entry name" value="WD40_repeat_dom_sf"/>
</dbReference>
<dbReference type="Proteomes" id="UP000011014">
    <property type="component" value="Unassembled WGS sequence"/>
</dbReference>
<dbReference type="EMBL" id="FN654276">
    <property type="protein sequence ID" value="CBY30469.1"/>
    <property type="molecule type" value="Genomic_DNA"/>
</dbReference>
<dbReference type="Pfam" id="PF00400">
    <property type="entry name" value="WD40"/>
    <property type="match status" value="1"/>
</dbReference>
<proteinExistence type="inferred from homology"/>
<dbReference type="InterPro" id="IPR001680">
    <property type="entry name" value="WD40_rpt"/>
</dbReference>
<dbReference type="AlphaFoldDB" id="E4Y471"/>
<feature type="domain" description="EIPR1-like beta-propeller" evidence="4">
    <location>
        <begin position="4"/>
        <end position="285"/>
    </location>
</feature>
<reference evidence="5" key="1">
    <citation type="journal article" date="2010" name="Science">
        <title>Plasticity of animal genome architecture unmasked by rapid evolution of a pelagic tunicate.</title>
        <authorList>
            <person name="Denoeud F."/>
            <person name="Henriet S."/>
            <person name="Mungpakdee S."/>
            <person name="Aury J.M."/>
            <person name="Da Silva C."/>
            <person name="Brinkmann H."/>
            <person name="Mikhaleva J."/>
            <person name="Olsen L.C."/>
            <person name="Jubin C."/>
            <person name="Canestro C."/>
            <person name="Bouquet J.M."/>
            <person name="Danks G."/>
            <person name="Poulain J."/>
            <person name="Campsteijn C."/>
            <person name="Adamski M."/>
            <person name="Cross I."/>
            <person name="Yadetie F."/>
            <person name="Muffato M."/>
            <person name="Louis A."/>
            <person name="Butcher S."/>
            <person name="Tsagkogeorga G."/>
            <person name="Konrad A."/>
            <person name="Singh S."/>
            <person name="Jensen M.F."/>
            <person name="Cong E.H."/>
            <person name="Eikeseth-Otteraa H."/>
            <person name="Noel B."/>
            <person name="Anthouard V."/>
            <person name="Porcel B.M."/>
            <person name="Kachouri-Lafond R."/>
            <person name="Nishino A."/>
            <person name="Ugolini M."/>
            <person name="Chourrout P."/>
            <person name="Nishida H."/>
            <person name="Aasland R."/>
            <person name="Huzurbazar S."/>
            <person name="Westhof E."/>
            <person name="Delsuc F."/>
            <person name="Lehrach H."/>
            <person name="Reinhardt R."/>
            <person name="Weissenbach J."/>
            <person name="Roy S.W."/>
            <person name="Artiguenave F."/>
            <person name="Postlethwait J.H."/>
            <person name="Manak J.R."/>
            <person name="Thompson E.M."/>
            <person name="Jaillon O."/>
            <person name="Du Pasquier L."/>
            <person name="Boudinot P."/>
            <person name="Liberles D.A."/>
            <person name="Volff J.N."/>
            <person name="Philippe H."/>
            <person name="Lenhard B."/>
            <person name="Roest Crollius H."/>
            <person name="Wincker P."/>
            <person name="Chourrout D."/>
        </authorList>
    </citation>
    <scope>NUCLEOTIDE SEQUENCE [LARGE SCALE GENOMIC DNA]</scope>
</reference>
<dbReference type="InterPro" id="IPR040323">
    <property type="entry name" value="EIPR1"/>
</dbReference>
<dbReference type="Pfam" id="PF23609">
    <property type="entry name" value="Beta-prop_EIPR1"/>
    <property type="match status" value="1"/>
</dbReference>
<evidence type="ECO:0000256" key="1">
    <source>
        <dbReference type="ARBA" id="ARBA00005672"/>
    </source>
</evidence>
<organism evidence="5">
    <name type="scientific">Oikopleura dioica</name>
    <name type="common">Tunicate</name>
    <dbReference type="NCBI Taxonomy" id="34765"/>
    <lineage>
        <taxon>Eukaryota</taxon>
        <taxon>Metazoa</taxon>
        <taxon>Chordata</taxon>
        <taxon>Tunicata</taxon>
        <taxon>Appendicularia</taxon>
        <taxon>Copelata</taxon>
        <taxon>Oikopleuridae</taxon>
        <taxon>Oikopleura</taxon>
    </lineage>
</organism>
<evidence type="ECO:0000259" key="4">
    <source>
        <dbReference type="Pfam" id="PF23609"/>
    </source>
</evidence>
<dbReference type="SUPFAM" id="SSF50978">
    <property type="entry name" value="WD40 repeat-like"/>
    <property type="match status" value="1"/>
</dbReference>
<dbReference type="PANTHER" id="PTHR14205:SF15">
    <property type="entry name" value="EARP AND GARP COMPLEX-INTERACTING PROTEIN 1"/>
    <property type="match status" value="1"/>
</dbReference>
<evidence type="ECO:0000256" key="3">
    <source>
        <dbReference type="ARBA" id="ARBA00022737"/>
    </source>
</evidence>
<sequence>MDENSLIFGLESASRELCPVVGDPDIVRFFAVTQNPTGGNSISLLTFDEDDNQVSRFQFLTKVEHWRVSACPQDVSKFATVSQEISKSEDGKYSCVAKANVFTLENDIATYSDQSQKALDPTLQYKIDNLANLTWKPEESSSQGLAMVSNTSLFVVEDLEQESPELIAKTRGMNGPVAWDPHNPNSVVAAAVGHSARAYDVRSKALAWEVAHRFNVRDLDFNPNKSFQLALGADDGGVKFYDTRKAASPVKTIQSIHTHWTWQVKFNPVHDQLFLTSGGDGSVYLHSITSISSEPFGSMIEEESAKKIDDGVILKLDEHEDAVYSCQWSTANPWLFASLSHDGRMVINQVPKSVKYDILL</sequence>
<dbReference type="Gene3D" id="2.130.10.10">
    <property type="entry name" value="YVTN repeat-like/Quinoprotein amine dehydrogenase"/>
    <property type="match status" value="1"/>
</dbReference>
<dbReference type="SMART" id="SM00320">
    <property type="entry name" value="WD40"/>
    <property type="match status" value="4"/>
</dbReference>
<name>E4Y471_OIKDI</name>
<keyword evidence="3" id="KW-0677">Repeat</keyword>
<dbReference type="InterPro" id="IPR015943">
    <property type="entry name" value="WD40/YVTN_repeat-like_dom_sf"/>
</dbReference>
<dbReference type="PANTHER" id="PTHR14205">
    <property type="entry name" value="WD-REPEAT PROTEIN"/>
    <property type="match status" value="1"/>
</dbReference>
<evidence type="ECO:0000256" key="2">
    <source>
        <dbReference type="ARBA" id="ARBA00022574"/>
    </source>
</evidence>
<evidence type="ECO:0000313" key="5">
    <source>
        <dbReference type="EMBL" id="CBY30469.1"/>
    </source>
</evidence>